<organism evidence="3 4">
    <name type="scientific">Ridgeia piscesae</name>
    <name type="common">Tubeworm</name>
    <dbReference type="NCBI Taxonomy" id="27915"/>
    <lineage>
        <taxon>Eukaryota</taxon>
        <taxon>Metazoa</taxon>
        <taxon>Spiralia</taxon>
        <taxon>Lophotrochozoa</taxon>
        <taxon>Annelida</taxon>
        <taxon>Polychaeta</taxon>
        <taxon>Sedentaria</taxon>
        <taxon>Canalipalpata</taxon>
        <taxon>Sabellida</taxon>
        <taxon>Siboglinidae</taxon>
        <taxon>Ridgeia</taxon>
    </lineage>
</organism>
<dbReference type="EMBL" id="JAODUO010001788">
    <property type="protein sequence ID" value="KAK2158533.1"/>
    <property type="molecule type" value="Genomic_DNA"/>
</dbReference>
<keyword evidence="4" id="KW-1185">Reference proteome</keyword>
<keyword evidence="2" id="KW-0472">Membrane</keyword>
<feature type="transmembrane region" description="Helical" evidence="2">
    <location>
        <begin position="178"/>
        <end position="201"/>
    </location>
</feature>
<keyword evidence="2" id="KW-1133">Transmembrane helix</keyword>
<gene>
    <name evidence="3" type="ORF">NP493_1788g00008</name>
</gene>
<keyword evidence="2" id="KW-0812">Transmembrane</keyword>
<evidence type="ECO:0000256" key="2">
    <source>
        <dbReference type="SAM" id="Phobius"/>
    </source>
</evidence>
<reference evidence="3" key="1">
    <citation type="journal article" date="2023" name="Mol. Biol. Evol.">
        <title>Third-Generation Sequencing Reveals the Adaptive Role of the Epigenome in Three Deep-Sea Polychaetes.</title>
        <authorList>
            <person name="Perez M."/>
            <person name="Aroh O."/>
            <person name="Sun Y."/>
            <person name="Lan Y."/>
            <person name="Juniper S.K."/>
            <person name="Young C.R."/>
            <person name="Angers B."/>
            <person name="Qian P.Y."/>
        </authorList>
    </citation>
    <scope>NUCLEOTIDE SEQUENCE</scope>
    <source>
        <strain evidence="3">R07B-5</strain>
    </source>
</reference>
<dbReference type="AlphaFoldDB" id="A0AAD9JU06"/>
<feature type="region of interest" description="Disordered" evidence="1">
    <location>
        <begin position="69"/>
        <end position="92"/>
    </location>
</feature>
<evidence type="ECO:0000256" key="1">
    <source>
        <dbReference type="SAM" id="MobiDB-lite"/>
    </source>
</evidence>
<dbReference type="Proteomes" id="UP001209878">
    <property type="component" value="Unassembled WGS sequence"/>
</dbReference>
<name>A0AAD9JU06_RIDPI</name>
<evidence type="ECO:0000313" key="3">
    <source>
        <dbReference type="EMBL" id="KAK2158533.1"/>
    </source>
</evidence>
<sequence length="264" mass="28328">MFGVDNCGSCSTTASPQPCLAPRSPKFCFSSRLVSPCRLIQDGYVSLSSTTSGFVDVGGRQTTTLGRQNLTDATSISHSTTSPMVKESPSDVSLSSTTSGFVDVGGRQTTTLGRQNLTDATSISHSTTSPMVKESPSDITVSHRHDVVTSAVTPGKGAVLQLSRGVSLTSKLSLLNKIVLLLVVSLAVLVPVGVVVLYYVAACRTVSYSVKTREEGNICDSSVEEYHTDDSGYDETKKHDRRIKRMKMVKLRPREKRTSIEADS</sequence>
<feature type="compositionally biased region" description="Polar residues" evidence="1">
    <location>
        <begin position="69"/>
        <end position="83"/>
    </location>
</feature>
<comment type="caution">
    <text evidence="3">The sequence shown here is derived from an EMBL/GenBank/DDBJ whole genome shotgun (WGS) entry which is preliminary data.</text>
</comment>
<accession>A0AAD9JU06</accession>
<evidence type="ECO:0000313" key="4">
    <source>
        <dbReference type="Proteomes" id="UP001209878"/>
    </source>
</evidence>
<proteinExistence type="predicted"/>
<protein>
    <submittedName>
        <fullName evidence="3">Uncharacterized protein</fullName>
    </submittedName>
</protein>